<name>A0A849CHZ5_PASMD</name>
<comment type="caution">
    <text evidence="5">The sequence shown here is derived from an EMBL/GenBank/DDBJ whole genome shotgun (WGS) entry which is preliminary data.</text>
</comment>
<dbReference type="SMART" id="SM00530">
    <property type="entry name" value="HTH_XRE"/>
    <property type="match status" value="1"/>
</dbReference>
<sequence length="211" mass="23878">MKKQWNEFVRDRMSEKNLKQEDIAEAIERTQGAVGHWLTGRRSPNFIEVAKMLNATGADQVILNSDGTIEDIEFIGMPKKGLVKVIGEATMGTDGSVDIEEVHVGYIDIFTTDPKAFCLRVKGSSMEPRIHSGEFVLVEPQSPFSNGDDVFIRTKDGKNMIKILDYQRDGEYRFSSINNDHKPFNLAIDEVELVYYVAGILKKSRFVDLEQ</sequence>
<accession>A0A849CHZ5</accession>
<dbReference type="Pfam" id="PF00717">
    <property type="entry name" value="Peptidase_S24"/>
    <property type="match status" value="1"/>
</dbReference>
<dbReference type="PANTHER" id="PTHR40661">
    <property type="match status" value="1"/>
</dbReference>
<dbReference type="CDD" id="cd06529">
    <property type="entry name" value="S24_LexA-like"/>
    <property type="match status" value="1"/>
</dbReference>
<dbReference type="GO" id="GO:0003677">
    <property type="term" value="F:DNA binding"/>
    <property type="evidence" value="ECO:0007669"/>
    <property type="project" value="UniProtKB-KW"/>
</dbReference>
<dbReference type="Gene3D" id="2.10.109.10">
    <property type="entry name" value="Umud Fragment, subunit A"/>
    <property type="match status" value="1"/>
</dbReference>
<dbReference type="SUPFAM" id="SSF47413">
    <property type="entry name" value="lambda repressor-like DNA-binding domains"/>
    <property type="match status" value="1"/>
</dbReference>
<dbReference type="InterPro" id="IPR039418">
    <property type="entry name" value="LexA-like"/>
</dbReference>
<dbReference type="InterPro" id="IPR010982">
    <property type="entry name" value="Lambda_DNA-bd_dom_sf"/>
</dbReference>
<keyword evidence="3" id="KW-0804">Transcription</keyword>
<dbReference type="PROSITE" id="PS50943">
    <property type="entry name" value="HTH_CROC1"/>
    <property type="match status" value="1"/>
</dbReference>
<evidence type="ECO:0000259" key="4">
    <source>
        <dbReference type="PROSITE" id="PS50943"/>
    </source>
</evidence>
<evidence type="ECO:0000256" key="2">
    <source>
        <dbReference type="ARBA" id="ARBA00023125"/>
    </source>
</evidence>
<reference evidence="5 6" key="1">
    <citation type="journal article" date="2018" name="Front. Microbiol.">
        <title>Genetic and Phylogenetic Characteristics of Pasteurella multocida Isolates From Different Host Species.</title>
        <authorList>
            <person name="Peng Z."/>
            <person name="Liang W."/>
            <person name="Wang F."/>
            <person name="Xu Z."/>
            <person name="Xie Z."/>
            <person name="Lian Z."/>
            <person name="Hua L."/>
            <person name="Zhou R."/>
            <person name="Chen H."/>
            <person name="Wu B."/>
        </authorList>
    </citation>
    <scope>NUCLEOTIDE SEQUENCE [LARGE SCALE GENOMIC DNA]</scope>
    <source>
        <strain evidence="5 6">HNA06</strain>
    </source>
</reference>
<dbReference type="EMBL" id="PPVL01000004">
    <property type="protein sequence ID" value="NNI78765.1"/>
    <property type="molecule type" value="Genomic_DNA"/>
</dbReference>
<dbReference type="AlphaFoldDB" id="A0A849CHZ5"/>
<dbReference type="InterPro" id="IPR015927">
    <property type="entry name" value="Peptidase_S24_S26A/B/C"/>
</dbReference>
<evidence type="ECO:0000313" key="6">
    <source>
        <dbReference type="Proteomes" id="UP000540079"/>
    </source>
</evidence>
<dbReference type="PANTHER" id="PTHR40661:SF3">
    <property type="entry name" value="FELS-1 PROPHAGE TRANSCRIPTIONAL REGULATOR"/>
    <property type="match status" value="1"/>
</dbReference>
<dbReference type="RefSeq" id="WP_014391095.1">
    <property type="nucleotide sequence ID" value="NZ_CP030096.1"/>
</dbReference>
<dbReference type="Proteomes" id="UP000540079">
    <property type="component" value="Unassembled WGS sequence"/>
</dbReference>
<protein>
    <submittedName>
        <fullName evidence="5">LexA family transcriptional repressor</fullName>
    </submittedName>
</protein>
<dbReference type="SUPFAM" id="SSF51306">
    <property type="entry name" value="LexA/Signal peptidase"/>
    <property type="match status" value="1"/>
</dbReference>
<feature type="domain" description="HTH cro/C1-type" evidence="4">
    <location>
        <begin position="9"/>
        <end position="63"/>
    </location>
</feature>
<keyword evidence="2" id="KW-0238">DNA-binding</keyword>
<evidence type="ECO:0000256" key="3">
    <source>
        <dbReference type="ARBA" id="ARBA00023163"/>
    </source>
</evidence>
<dbReference type="InterPro" id="IPR036286">
    <property type="entry name" value="LexA/Signal_pep-like_sf"/>
</dbReference>
<dbReference type="InterPro" id="IPR001387">
    <property type="entry name" value="Cro/C1-type_HTH"/>
</dbReference>
<dbReference type="Pfam" id="PF13560">
    <property type="entry name" value="HTH_31"/>
    <property type="match status" value="1"/>
</dbReference>
<dbReference type="Gene3D" id="1.10.260.40">
    <property type="entry name" value="lambda repressor-like DNA-binding domains"/>
    <property type="match status" value="1"/>
</dbReference>
<keyword evidence="1" id="KW-0805">Transcription regulation</keyword>
<dbReference type="CDD" id="cd00093">
    <property type="entry name" value="HTH_XRE"/>
    <property type="match status" value="1"/>
</dbReference>
<evidence type="ECO:0000256" key="1">
    <source>
        <dbReference type="ARBA" id="ARBA00023015"/>
    </source>
</evidence>
<gene>
    <name evidence="5" type="ORF">C2800_04920</name>
</gene>
<evidence type="ECO:0000313" key="5">
    <source>
        <dbReference type="EMBL" id="NNI78765.1"/>
    </source>
</evidence>
<proteinExistence type="predicted"/>
<organism evidence="5 6">
    <name type="scientific">Pasteurella multocida</name>
    <dbReference type="NCBI Taxonomy" id="747"/>
    <lineage>
        <taxon>Bacteria</taxon>
        <taxon>Pseudomonadati</taxon>
        <taxon>Pseudomonadota</taxon>
        <taxon>Gammaproteobacteria</taxon>
        <taxon>Pasteurellales</taxon>
        <taxon>Pasteurellaceae</taxon>
        <taxon>Pasteurella</taxon>
    </lineage>
</organism>